<sequence length="77" mass="8634">MLAQRHGIVSSYLSEIPTLAMVSARIHSPLIVSIQMVSHLLFDLFPLLVHFQLCLTHLTGARFVFKEIVPTLFAFGI</sequence>
<dbReference type="EMBL" id="LCFA01000026">
    <property type="protein sequence ID" value="KKS81184.1"/>
    <property type="molecule type" value="Genomic_DNA"/>
</dbReference>
<comment type="caution">
    <text evidence="1">The sequence shown here is derived from an EMBL/GenBank/DDBJ whole genome shotgun (WGS) entry which is preliminary data.</text>
</comment>
<protein>
    <submittedName>
        <fullName evidence="1">Uncharacterized protein</fullName>
    </submittedName>
</protein>
<evidence type="ECO:0000313" key="2">
    <source>
        <dbReference type="Proteomes" id="UP000034810"/>
    </source>
</evidence>
<accession>A0A0G1C717</accession>
<evidence type="ECO:0000313" key="1">
    <source>
        <dbReference type="EMBL" id="KKS81184.1"/>
    </source>
</evidence>
<dbReference type="AlphaFoldDB" id="A0A0G1C717"/>
<reference evidence="1 2" key="1">
    <citation type="journal article" date="2015" name="Nature">
        <title>rRNA introns, odd ribosomes, and small enigmatic genomes across a large radiation of phyla.</title>
        <authorList>
            <person name="Brown C.T."/>
            <person name="Hug L.A."/>
            <person name="Thomas B.C."/>
            <person name="Sharon I."/>
            <person name="Castelle C.J."/>
            <person name="Singh A."/>
            <person name="Wilkins M.J."/>
            <person name="Williams K.H."/>
            <person name="Banfield J.F."/>
        </authorList>
    </citation>
    <scope>NUCLEOTIDE SEQUENCE [LARGE SCALE GENOMIC DNA]</scope>
</reference>
<organism evidence="1 2">
    <name type="scientific">Candidatus Wolfebacteria bacterium GW2011_GWC1_43_10</name>
    <dbReference type="NCBI Taxonomy" id="1619011"/>
    <lineage>
        <taxon>Bacteria</taxon>
        <taxon>Candidatus Wolfeibacteriota</taxon>
    </lineage>
</organism>
<dbReference type="Proteomes" id="UP000034810">
    <property type="component" value="Unassembled WGS sequence"/>
</dbReference>
<name>A0A0G1C717_9BACT</name>
<gene>
    <name evidence="1" type="ORF">UV58_C0026G0004</name>
</gene>
<proteinExistence type="predicted"/>